<dbReference type="Proteomes" id="UP000194641">
    <property type="component" value="Unassembled WGS sequence"/>
</dbReference>
<name>A0A252ATN4_9PROT</name>
<comment type="caution">
    <text evidence="1">The sequence shown here is derived from an EMBL/GenBank/DDBJ whole genome shotgun (WGS) entry which is preliminary data.</text>
</comment>
<accession>A0A252ATN4</accession>
<proteinExistence type="predicted"/>
<dbReference type="RefSeq" id="WP_086659506.1">
    <property type="nucleotide sequence ID" value="NZ_JBJJWX010000002.1"/>
</dbReference>
<gene>
    <name evidence="1" type="ORF">HK17_07975</name>
</gene>
<evidence type="ECO:0000313" key="1">
    <source>
        <dbReference type="EMBL" id="OUI93459.1"/>
    </source>
</evidence>
<sequence>MASLTSWNKKDIKTIIDSEQFDVDYYLSSYPDVKNAGINPIIHYVVYGCKEHKQPNDTFNTDIYLNLFGSVIQPEENPFAHYIRNNENIYFFEKGLLQEYSHEFLTKCINRFKGYTLFDPDYYQDSNKKVSFTGISATRHALLYGIGEGREVLSPRRIAQYLGNECKKELFYKPTKQKKAFSAPKSIGVFYHSDGNSFIQELAELLHAYLTDSGFTATLMTEQTPLSQKPDLCIFCAPHEFFFLAGTEEWRQENIIEQSIMFNTEQPQTLWFTRGLIYILMSAGVMDLCHQNLQAFTDIGLNTFHFDPLVKIEKTRLKQADKKHPFFRVLPEAAQSESSPLKNFSNRSIDISFFGNTSLKREKFFSRNAGFLSDYECFLYYRKIDGPLPSSGAYDILSRLPRYVAENSKILLNIHRDDNCFFEWHRIVRQGMASGAVVVTEECFPHPLYKDGEHYLTESPRHMPNLIEWLFHTEDGVQEAARIQRNCFTILTNKTLLKAKHLDLQNYISSVWSTVQ</sequence>
<evidence type="ECO:0000313" key="2">
    <source>
        <dbReference type="Proteomes" id="UP000194641"/>
    </source>
</evidence>
<organism evidence="1 2">
    <name type="scientific">Acetobacter indonesiensis</name>
    <dbReference type="NCBI Taxonomy" id="104101"/>
    <lineage>
        <taxon>Bacteria</taxon>
        <taxon>Pseudomonadati</taxon>
        <taxon>Pseudomonadota</taxon>
        <taxon>Alphaproteobacteria</taxon>
        <taxon>Acetobacterales</taxon>
        <taxon>Acetobacteraceae</taxon>
        <taxon>Acetobacter</taxon>
    </lineage>
</organism>
<dbReference type="AlphaFoldDB" id="A0A252ATN4"/>
<reference evidence="2" key="1">
    <citation type="submission" date="2014-06" db="EMBL/GenBank/DDBJ databases">
        <authorList>
            <person name="Winans N.J."/>
            <person name="Newell P.D."/>
            <person name="Douglas A.E."/>
        </authorList>
    </citation>
    <scope>NUCLEOTIDE SEQUENCE [LARGE SCALE GENOMIC DNA]</scope>
</reference>
<protein>
    <submittedName>
        <fullName evidence="1">Uncharacterized protein</fullName>
    </submittedName>
</protein>
<dbReference type="EMBL" id="JOPA01000021">
    <property type="protein sequence ID" value="OUI93459.1"/>
    <property type="molecule type" value="Genomic_DNA"/>
</dbReference>